<proteinExistence type="predicted"/>
<gene>
    <name evidence="2" type="ORF">ACFOOL_15645</name>
</gene>
<dbReference type="EMBL" id="JBHRYD010000015">
    <property type="protein sequence ID" value="MFC3706186.1"/>
    <property type="molecule type" value="Genomic_DNA"/>
</dbReference>
<evidence type="ECO:0000256" key="1">
    <source>
        <dbReference type="SAM" id="Phobius"/>
    </source>
</evidence>
<dbReference type="RefSeq" id="WP_380098264.1">
    <property type="nucleotide sequence ID" value="NZ_JBHRYD010000015.1"/>
</dbReference>
<feature type="transmembrane region" description="Helical" evidence="1">
    <location>
        <begin position="20"/>
        <end position="40"/>
    </location>
</feature>
<name>A0ABV7X5R3_9HYPH</name>
<keyword evidence="1" id="KW-1133">Transmembrane helix</keyword>
<reference evidence="3" key="1">
    <citation type="journal article" date="2019" name="Int. J. Syst. Evol. Microbiol.">
        <title>The Global Catalogue of Microorganisms (GCM) 10K type strain sequencing project: providing services to taxonomists for standard genome sequencing and annotation.</title>
        <authorList>
            <consortium name="The Broad Institute Genomics Platform"/>
            <consortium name="The Broad Institute Genome Sequencing Center for Infectious Disease"/>
            <person name="Wu L."/>
            <person name="Ma J."/>
        </authorList>
    </citation>
    <scope>NUCLEOTIDE SEQUENCE [LARGE SCALE GENOMIC DNA]</scope>
    <source>
        <strain evidence="3">KCTC 42281</strain>
    </source>
</reference>
<organism evidence="2 3">
    <name type="scientific">Devosia honganensis</name>
    <dbReference type="NCBI Taxonomy" id="1610527"/>
    <lineage>
        <taxon>Bacteria</taxon>
        <taxon>Pseudomonadati</taxon>
        <taxon>Pseudomonadota</taxon>
        <taxon>Alphaproteobacteria</taxon>
        <taxon>Hyphomicrobiales</taxon>
        <taxon>Devosiaceae</taxon>
        <taxon>Devosia</taxon>
    </lineage>
</organism>
<evidence type="ECO:0000313" key="3">
    <source>
        <dbReference type="Proteomes" id="UP001595613"/>
    </source>
</evidence>
<sequence>MSTSRARADASDSGHASLAYNLAGIAVLVLLAAVALAYAIDRAGRPDQPAMPSLADENPLVQTIAGRELTIPASWFRYGEQMKTGFATQADLAFVLELAEDAAPVPVEVTLVPRSRARASSTLLDAVYLHQFAEGTVGGVPGLVGKPLLPGEGYSGETVWYDALSSHPFVAKCAAPVGEDGPERCLRTVHLPSGLAAIIGFDATALPFWKRFDAELARWLGRIGAL</sequence>
<keyword evidence="3" id="KW-1185">Reference proteome</keyword>
<keyword evidence="1" id="KW-0472">Membrane</keyword>
<evidence type="ECO:0000313" key="2">
    <source>
        <dbReference type="EMBL" id="MFC3706186.1"/>
    </source>
</evidence>
<protein>
    <submittedName>
        <fullName evidence="2">Uncharacterized protein</fullName>
    </submittedName>
</protein>
<accession>A0ABV7X5R3</accession>
<keyword evidence="1" id="KW-0812">Transmembrane</keyword>
<comment type="caution">
    <text evidence="2">The sequence shown here is derived from an EMBL/GenBank/DDBJ whole genome shotgun (WGS) entry which is preliminary data.</text>
</comment>
<dbReference type="Proteomes" id="UP001595613">
    <property type="component" value="Unassembled WGS sequence"/>
</dbReference>